<dbReference type="RefSeq" id="WP_283759573.1">
    <property type="nucleotide sequence ID" value="NZ_JAQOSQ010000022.1"/>
</dbReference>
<feature type="compositionally biased region" description="Low complexity" evidence="1">
    <location>
        <begin position="14"/>
        <end position="27"/>
    </location>
</feature>
<dbReference type="InterPro" id="IPR051082">
    <property type="entry name" value="Pentapeptide-BTB/POZ_domain"/>
</dbReference>
<name>A0ABT7C0D9_9CYAN</name>
<gene>
    <name evidence="2" type="ORF">PMH09_17140</name>
</gene>
<dbReference type="EMBL" id="JAQOSQ010000022">
    <property type="protein sequence ID" value="MDJ1184916.1"/>
    <property type="molecule type" value="Genomic_DNA"/>
</dbReference>
<organism evidence="2 3">
    <name type="scientific">Roseofilum casamattae BLCC-M143</name>
    <dbReference type="NCBI Taxonomy" id="3022442"/>
    <lineage>
        <taxon>Bacteria</taxon>
        <taxon>Bacillati</taxon>
        <taxon>Cyanobacteriota</taxon>
        <taxon>Cyanophyceae</taxon>
        <taxon>Desertifilales</taxon>
        <taxon>Desertifilaceae</taxon>
        <taxon>Roseofilum</taxon>
        <taxon>Roseofilum casamattae</taxon>
    </lineage>
</organism>
<comment type="caution">
    <text evidence="2">The sequence shown here is derived from an EMBL/GenBank/DDBJ whole genome shotgun (WGS) entry which is preliminary data.</text>
</comment>
<evidence type="ECO:0000256" key="1">
    <source>
        <dbReference type="SAM" id="MobiDB-lite"/>
    </source>
</evidence>
<protein>
    <submittedName>
        <fullName evidence="2">Pentapeptide repeat-containing protein</fullName>
    </submittedName>
</protein>
<dbReference type="PANTHER" id="PTHR14136">
    <property type="entry name" value="BTB_POZ DOMAIN-CONTAINING PROTEIN KCTD9"/>
    <property type="match status" value="1"/>
</dbReference>
<evidence type="ECO:0000313" key="2">
    <source>
        <dbReference type="EMBL" id="MDJ1184916.1"/>
    </source>
</evidence>
<dbReference type="InterPro" id="IPR001646">
    <property type="entry name" value="5peptide_repeat"/>
</dbReference>
<reference evidence="2 3" key="1">
    <citation type="submission" date="2023-01" db="EMBL/GenBank/DDBJ databases">
        <title>Novel diversity within Roseofilum (Cyanobacteria; Desertifilaceae) from marine benthic mats with descriptions of four novel species.</title>
        <authorList>
            <person name="Wang Y."/>
            <person name="Berthold D.E."/>
            <person name="Hu J."/>
            <person name="Lefler F.W."/>
            <person name="Laughinghouse H.D. IV."/>
        </authorList>
    </citation>
    <scope>NUCLEOTIDE SEQUENCE [LARGE SCALE GENOMIC DNA]</scope>
    <source>
        <strain evidence="2 3">BLCC-M143</strain>
    </source>
</reference>
<dbReference type="Proteomes" id="UP001232992">
    <property type="component" value="Unassembled WGS sequence"/>
</dbReference>
<proteinExistence type="predicted"/>
<accession>A0ABT7C0D9</accession>
<dbReference type="Pfam" id="PF00805">
    <property type="entry name" value="Pentapeptide"/>
    <property type="match status" value="7"/>
</dbReference>
<keyword evidence="3" id="KW-1185">Reference proteome</keyword>
<feature type="compositionally biased region" description="Polar residues" evidence="1">
    <location>
        <begin position="1"/>
        <end position="13"/>
    </location>
</feature>
<sequence>MSNNPTNPTHQNEPVSTDSTPDTQTPPAQRVIEIEAIKTKAMEEILEKLLKEHPQSFKEFKLRDFFGISNDPNSNETGRTQLDETLDQTYDKLFHQPWWKIFRDAFPTTLCVSVCFSIIASLFGLYLNYQTEVRENTKADHLNDQRIIEKYFDTLKEISLSSDYSDKNFDTLQALVAVTQNKTPQNLQDSDTNDSPKDNWNHHKIEFMQNVTSVTLRELSPGSSRKSRMVLLLHKLGIPQKLRLEYESSEKSGDFYDDADLKFTDFTGYEIKNINLSKADLRGANFTKVMAQGSKLIYADLSCAEIEEPNAFGWIPFFRASYRQNQKCANFTDAKLQDADLSNANLQEATLEQTKLQDADLSNANLQGVTLQGSNLQGADLNKTNLVGAVLKEVTLTGVDLTETYLTLTPEQPNSENLQTSKSILKVSDSDLTEVILDEVNLSGVQLENVTLTGGSFEKADLTQYDLVDKLDALVDKLDADLGSELTTKNKFVRYFVPKEVQDEIEGFSFRIDNKIKEINILNKVDKNYDSTELPKKYSQDDDKMQAKSAGMTEQTEIRTDEKLQELKTLIVDLTALIKQKLPNAILTDVDLRKSKLMEADLRGAILTDVDLINADLRGIALGNATLKAVKLTGADLTGADFTGATVDNMDFRQVKVGILRDTNFRRATLTDANFSNLILDNVDFSGADLRGANFRDVKCFSECKIDEKANISGAVFSQDILDKNPGLEQQLAKRWATVEE</sequence>
<dbReference type="Gene3D" id="2.160.20.80">
    <property type="entry name" value="E3 ubiquitin-protein ligase SopA"/>
    <property type="match status" value="4"/>
</dbReference>
<dbReference type="PANTHER" id="PTHR14136:SF17">
    <property type="entry name" value="BTB_POZ DOMAIN-CONTAINING PROTEIN KCTD9"/>
    <property type="match status" value="1"/>
</dbReference>
<evidence type="ECO:0000313" key="3">
    <source>
        <dbReference type="Proteomes" id="UP001232992"/>
    </source>
</evidence>
<feature type="region of interest" description="Disordered" evidence="1">
    <location>
        <begin position="1"/>
        <end position="28"/>
    </location>
</feature>
<dbReference type="SUPFAM" id="SSF141571">
    <property type="entry name" value="Pentapeptide repeat-like"/>
    <property type="match status" value="2"/>
</dbReference>